<comment type="caution">
    <text evidence="2">The sequence shown here is derived from an EMBL/GenBank/DDBJ whole genome shotgun (WGS) entry which is preliminary data.</text>
</comment>
<keyword evidence="3" id="KW-1185">Reference proteome</keyword>
<name>A0A0R1PV22_9LACO</name>
<dbReference type="PATRIC" id="fig|1423812.3.peg.1948"/>
<dbReference type="Pfam" id="PF19127">
    <property type="entry name" value="Choline_bind_3"/>
    <property type="match status" value="2"/>
</dbReference>
<evidence type="ECO:0008006" key="4">
    <source>
        <dbReference type="Google" id="ProtNLM"/>
    </source>
</evidence>
<sequence length="88" mass="10489">MQTGFKYIKNQEKTVYYNKAGQMQYGQQQLNGHWYLFDSNTGAMQTGFKYIKNQKKTVYYNSNGQMVYGRQKINKRWYVFDTKTGALK</sequence>
<evidence type="ECO:0000313" key="2">
    <source>
        <dbReference type="EMBL" id="KRL33621.1"/>
    </source>
</evidence>
<dbReference type="EMBL" id="AZEG01000046">
    <property type="protein sequence ID" value="KRL33621.1"/>
    <property type="molecule type" value="Genomic_DNA"/>
</dbReference>
<reference evidence="2 3" key="1">
    <citation type="journal article" date="2015" name="Genome Announc.">
        <title>Expanding the biotechnology potential of lactobacilli through comparative genomics of 213 strains and associated genera.</title>
        <authorList>
            <person name="Sun Z."/>
            <person name="Harris H.M."/>
            <person name="McCann A."/>
            <person name="Guo C."/>
            <person name="Argimon S."/>
            <person name="Zhang W."/>
            <person name="Yang X."/>
            <person name="Jeffery I.B."/>
            <person name="Cooney J.C."/>
            <person name="Kagawa T.F."/>
            <person name="Liu W."/>
            <person name="Song Y."/>
            <person name="Salvetti E."/>
            <person name="Wrobel A."/>
            <person name="Rasinkangas P."/>
            <person name="Parkhill J."/>
            <person name="Rea M.C."/>
            <person name="O'Sullivan O."/>
            <person name="Ritari J."/>
            <person name="Douillard F.P."/>
            <person name="Paul Ross R."/>
            <person name="Yang R."/>
            <person name="Briner A.E."/>
            <person name="Felis G.E."/>
            <person name="de Vos W.M."/>
            <person name="Barrangou R."/>
            <person name="Klaenhammer T.R."/>
            <person name="Caufield P.W."/>
            <person name="Cui Y."/>
            <person name="Zhang H."/>
            <person name="O'Toole P.W."/>
        </authorList>
    </citation>
    <scope>NUCLEOTIDE SEQUENCE [LARGE SCALE GENOMIC DNA]</scope>
    <source>
        <strain evidence="2 3">DSM 19971</strain>
    </source>
</reference>
<protein>
    <recommendedName>
        <fullName evidence="4">N-acetylmuramoyl-L-alanine amidase</fullName>
    </recommendedName>
</protein>
<evidence type="ECO:0000313" key="3">
    <source>
        <dbReference type="Proteomes" id="UP000051155"/>
    </source>
</evidence>
<dbReference type="Gene3D" id="2.10.270.10">
    <property type="entry name" value="Cholin Binding"/>
    <property type="match status" value="2"/>
</dbReference>
<gene>
    <name evidence="2" type="ORF">FD20_GL001831</name>
</gene>
<dbReference type="SUPFAM" id="SSF69360">
    <property type="entry name" value="Cell wall binding repeat"/>
    <property type="match status" value="1"/>
</dbReference>
<dbReference type="AlphaFoldDB" id="A0A0R1PV22"/>
<dbReference type="InterPro" id="IPR018337">
    <property type="entry name" value="Cell_wall/Cho-bd_repeat"/>
</dbReference>
<organism evidence="2 3">
    <name type="scientific">Liquorilactobacillus uvarum DSM 19971</name>
    <dbReference type="NCBI Taxonomy" id="1423812"/>
    <lineage>
        <taxon>Bacteria</taxon>
        <taxon>Bacillati</taxon>
        <taxon>Bacillota</taxon>
        <taxon>Bacilli</taxon>
        <taxon>Lactobacillales</taxon>
        <taxon>Lactobacillaceae</taxon>
        <taxon>Liquorilactobacillus</taxon>
    </lineage>
</organism>
<accession>A0A0R1PV22</accession>
<proteinExistence type="predicted"/>
<keyword evidence="1" id="KW-0677">Repeat</keyword>
<evidence type="ECO:0000256" key="1">
    <source>
        <dbReference type="ARBA" id="ARBA00022737"/>
    </source>
</evidence>
<dbReference type="Proteomes" id="UP000051155">
    <property type="component" value="Unassembled WGS sequence"/>
</dbReference>